<dbReference type="EMBL" id="ML994058">
    <property type="protein sequence ID" value="KAF2199738.1"/>
    <property type="molecule type" value="Genomic_DNA"/>
</dbReference>
<keyword evidence="4" id="KW-1185">Reference proteome</keyword>
<comment type="caution">
    <text evidence="3">The sequence shown here is derived from an EMBL/GenBank/DDBJ whole genome shotgun (WGS) entry which is preliminary data.</text>
</comment>
<organism evidence="3 4">
    <name type="scientific">Delitschia confertaspora ATCC 74209</name>
    <dbReference type="NCBI Taxonomy" id="1513339"/>
    <lineage>
        <taxon>Eukaryota</taxon>
        <taxon>Fungi</taxon>
        <taxon>Dikarya</taxon>
        <taxon>Ascomycota</taxon>
        <taxon>Pezizomycotina</taxon>
        <taxon>Dothideomycetes</taxon>
        <taxon>Pleosporomycetidae</taxon>
        <taxon>Pleosporales</taxon>
        <taxon>Delitschiaceae</taxon>
        <taxon>Delitschia</taxon>
    </lineage>
</organism>
<dbReference type="OrthoDB" id="5359231at2759"/>
<name>A0A9P4JNJ5_9PLEO</name>
<sequence>MTFSLAGLPFDLLFYITAYLDLDDIVHISYTCRQLRSNLRESTLCRRTIEKHSPHSTEARQAHSKQISYAEALQRVYDRRHSFSNCFPFSARIAGLCSAFTYRQGVLCLLASYKLRILDVRCPFAVPREIDISSIINSVPVSPGGSKSDEPKLSLLYYSDGIIAIHYEQGRRSGTSQILAISTGDGIPERDRLIRRIDLESSHKLFVRHTASFLYYGTYSVMGQHSHHEWVIQGVSLDLNQPLVADRAIQLEEFFGTDIGSTIAFEIHNGHFYALSNQTSFDVEELDWTSFYHCVRFPLHGSLKHAISVNKRIYRRQHAEGPIHDSWTDLSLQADETTNQLMIVEARREWVNGSSTQVRTFYTMEISFPGDSDSPPCPDESSTTNISNTVPLPDDLLAGLVDSSNNPHWAPVQQRYARYTHPEFGKDGGANGHARPFTFTRTKFRAYNYSCSSFLDIVEDEKCCANPHDPNSSPCLRLRIGSRRLEPLILAEKCWSNKATLVGYPCKKDDDRDYRYSPIRMWPPPSSTCPCAAKLHGILNPPMPSGSASSKTVTAVLDKRTLVYMIRPGRSYGQDESALGTVVVVRFDRHTEKPHTALRHVSQSPVNVDSQSEWTWKPGHASACRKRACG</sequence>
<dbReference type="Pfam" id="PF00646">
    <property type="entry name" value="F-box"/>
    <property type="match status" value="1"/>
</dbReference>
<dbReference type="AlphaFoldDB" id="A0A9P4JNJ5"/>
<evidence type="ECO:0000313" key="4">
    <source>
        <dbReference type="Proteomes" id="UP000799536"/>
    </source>
</evidence>
<evidence type="ECO:0000313" key="3">
    <source>
        <dbReference type="EMBL" id="KAF2199738.1"/>
    </source>
</evidence>
<protein>
    <recommendedName>
        <fullName evidence="2">F-box domain-containing protein</fullName>
    </recommendedName>
</protein>
<dbReference type="Proteomes" id="UP000799536">
    <property type="component" value="Unassembled WGS sequence"/>
</dbReference>
<reference evidence="3" key="1">
    <citation type="journal article" date="2020" name="Stud. Mycol.">
        <title>101 Dothideomycetes genomes: a test case for predicting lifestyles and emergence of pathogens.</title>
        <authorList>
            <person name="Haridas S."/>
            <person name="Albert R."/>
            <person name="Binder M."/>
            <person name="Bloem J."/>
            <person name="Labutti K."/>
            <person name="Salamov A."/>
            <person name="Andreopoulos B."/>
            <person name="Baker S."/>
            <person name="Barry K."/>
            <person name="Bills G."/>
            <person name="Bluhm B."/>
            <person name="Cannon C."/>
            <person name="Castanera R."/>
            <person name="Culley D."/>
            <person name="Daum C."/>
            <person name="Ezra D."/>
            <person name="Gonzalez J."/>
            <person name="Henrissat B."/>
            <person name="Kuo A."/>
            <person name="Liang C."/>
            <person name="Lipzen A."/>
            <person name="Lutzoni F."/>
            <person name="Magnuson J."/>
            <person name="Mondo S."/>
            <person name="Nolan M."/>
            <person name="Ohm R."/>
            <person name="Pangilinan J."/>
            <person name="Park H.-J."/>
            <person name="Ramirez L."/>
            <person name="Alfaro M."/>
            <person name="Sun H."/>
            <person name="Tritt A."/>
            <person name="Yoshinaga Y."/>
            <person name="Zwiers L.-H."/>
            <person name="Turgeon B."/>
            <person name="Goodwin S."/>
            <person name="Spatafora J."/>
            <person name="Crous P."/>
            <person name="Grigoriev I."/>
        </authorList>
    </citation>
    <scope>NUCLEOTIDE SEQUENCE</scope>
    <source>
        <strain evidence="3">ATCC 74209</strain>
    </source>
</reference>
<proteinExistence type="predicted"/>
<feature type="domain" description="F-box" evidence="2">
    <location>
        <begin position="2"/>
        <end position="48"/>
    </location>
</feature>
<gene>
    <name evidence="3" type="ORF">GQ43DRAFT_104932</name>
</gene>
<evidence type="ECO:0000259" key="2">
    <source>
        <dbReference type="PROSITE" id="PS50181"/>
    </source>
</evidence>
<accession>A0A9P4JNJ5</accession>
<dbReference type="InterPro" id="IPR036047">
    <property type="entry name" value="F-box-like_dom_sf"/>
</dbReference>
<dbReference type="SUPFAM" id="SSF81383">
    <property type="entry name" value="F-box domain"/>
    <property type="match status" value="1"/>
</dbReference>
<dbReference type="InterPro" id="IPR001810">
    <property type="entry name" value="F-box_dom"/>
</dbReference>
<feature type="chain" id="PRO_5040183889" description="F-box domain-containing protein" evidence="1">
    <location>
        <begin position="19"/>
        <end position="630"/>
    </location>
</feature>
<dbReference type="PROSITE" id="PS50181">
    <property type="entry name" value="FBOX"/>
    <property type="match status" value="1"/>
</dbReference>
<feature type="signal peptide" evidence="1">
    <location>
        <begin position="1"/>
        <end position="18"/>
    </location>
</feature>
<dbReference type="Gene3D" id="1.20.1280.50">
    <property type="match status" value="1"/>
</dbReference>
<evidence type="ECO:0000256" key="1">
    <source>
        <dbReference type="SAM" id="SignalP"/>
    </source>
</evidence>
<keyword evidence="1" id="KW-0732">Signal</keyword>